<evidence type="ECO:0000313" key="3">
    <source>
        <dbReference type="EMBL" id="GAX17425.1"/>
    </source>
</evidence>
<dbReference type="Proteomes" id="UP000198406">
    <property type="component" value="Unassembled WGS sequence"/>
</dbReference>
<accession>A0A1Z5JTR1</accession>
<sequence length="271" mass="30496">MSNRSGSRIRKVRRLEDNIINDFVVVCESELALYDDWGGLTQIHYAEFLAQYCQTSPGDACQPQTSNFWNLDLQLQKTFLSPGCPQDVEQNEQCIDYLLQNNPQTLLYAGNVTQLCELTESLLITTGLIQFPKDDIEQEGRDSGNLPNNTLTTALTATPVPSVAPTMSRSNSSIAETNEETDENNLPSRLLMHFGIVLVGFGLCLGMMFAYIRRLRHKKKKNVVVQRKKESVCGEGRPRMPQTSSLLQFCGGPSRAFFDSFHRGEHLITQR</sequence>
<protein>
    <submittedName>
        <fullName evidence="3">Uncharacterized protein</fullName>
    </submittedName>
</protein>
<dbReference type="AlphaFoldDB" id="A0A1Z5JTR1"/>
<dbReference type="InParanoid" id="A0A1Z5JTR1"/>
<gene>
    <name evidence="3" type="ORF">FisN_5Hh073</name>
</gene>
<proteinExistence type="predicted"/>
<feature type="transmembrane region" description="Helical" evidence="2">
    <location>
        <begin position="190"/>
        <end position="212"/>
    </location>
</feature>
<reference evidence="3 4" key="1">
    <citation type="journal article" date="2015" name="Plant Cell">
        <title>Oil accumulation by the oleaginous diatom Fistulifera solaris as revealed by the genome and transcriptome.</title>
        <authorList>
            <person name="Tanaka T."/>
            <person name="Maeda Y."/>
            <person name="Veluchamy A."/>
            <person name="Tanaka M."/>
            <person name="Abida H."/>
            <person name="Marechal E."/>
            <person name="Bowler C."/>
            <person name="Muto M."/>
            <person name="Sunaga Y."/>
            <person name="Tanaka M."/>
            <person name="Yoshino T."/>
            <person name="Taniguchi T."/>
            <person name="Fukuda Y."/>
            <person name="Nemoto M."/>
            <person name="Matsumoto M."/>
            <person name="Wong P.S."/>
            <person name="Aburatani S."/>
            <person name="Fujibuchi W."/>
        </authorList>
    </citation>
    <scope>NUCLEOTIDE SEQUENCE [LARGE SCALE GENOMIC DNA]</scope>
    <source>
        <strain evidence="3 4">JPCC DA0580</strain>
    </source>
</reference>
<organism evidence="3 4">
    <name type="scientific">Fistulifera solaris</name>
    <name type="common">Oleaginous diatom</name>
    <dbReference type="NCBI Taxonomy" id="1519565"/>
    <lineage>
        <taxon>Eukaryota</taxon>
        <taxon>Sar</taxon>
        <taxon>Stramenopiles</taxon>
        <taxon>Ochrophyta</taxon>
        <taxon>Bacillariophyta</taxon>
        <taxon>Bacillariophyceae</taxon>
        <taxon>Bacillariophycidae</taxon>
        <taxon>Naviculales</taxon>
        <taxon>Naviculaceae</taxon>
        <taxon>Fistulifera</taxon>
    </lineage>
</organism>
<dbReference type="EMBL" id="BDSP01000117">
    <property type="protein sequence ID" value="GAX17425.1"/>
    <property type="molecule type" value="Genomic_DNA"/>
</dbReference>
<evidence type="ECO:0000256" key="2">
    <source>
        <dbReference type="SAM" id="Phobius"/>
    </source>
</evidence>
<keyword evidence="2" id="KW-1133">Transmembrane helix</keyword>
<evidence type="ECO:0000313" key="4">
    <source>
        <dbReference type="Proteomes" id="UP000198406"/>
    </source>
</evidence>
<keyword evidence="4" id="KW-1185">Reference proteome</keyword>
<name>A0A1Z5JTR1_FISSO</name>
<keyword evidence="2" id="KW-0812">Transmembrane</keyword>
<evidence type="ECO:0000256" key="1">
    <source>
        <dbReference type="SAM" id="MobiDB-lite"/>
    </source>
</evidence>
<keyword evidence="2" id="KW-0472">Membrane</keyword>
<feature type="compositionally biased region" description="Polar residues" evidence="1">
    <location>
        <begin position="167"/>
        <end position="176"/>
    </location>
</feature>
<comment type="caution">
    <text evidence="3">The sequence shown here is derived from an EMBL/GenBank/DDBJ whole genome shotgun (WGS) entry which is preliminary data.</text>
</comment>
<feature type="region of interest" description="Disordered" evidence="1">
    <location>
        <begin position="161"/>
        <end position="182"/>
    </location>
</feature>